<evidence type="ECO:0000256" key="2">
    <source>
        <dbReference type="ARBA" id="ARBA00004673"/>
    </source>
</evidence>
<keyword evidence="5 13" id="KW-0349">Heme</keyword>
<keyword evidence="7 13" id="KW-0999">Mitochondrion inner membrane</keyword>
<keyword evidence="11 13" id="KW-0472">Membrane</keyword>
<sequence>MIKSVFLLQGRSQVFKILRRKGVPALVTCRQSSSHHESDEAFDARWETYFQRPSLDGWELRRGMNNLYGYDLVPEPKIIIAALKACRRLDDFAMSVRILEMVREKAAGDKEIINFINNQLKGTLDELGISTPEELSLN</sequence>
<evidence type="ECO:0000256" key="13">
    <source>
        <dbReference type="RuleBase" id="RU368103"/>
    </source>
</evidence>
<evidence type="ECO:0000256" key="8">
    <source>
        <dbReference type="ARBA" id="ARBA00022946"/>
    </source>
</evidence>
<dbReference type="GO" id="GO:0005743">
    <property type="term" value="C:mitochondrial inner membrane"/>
    <property type="evidence" value="ECO:0007669"/>
    <property type="project" value="UniProtKB-SubCell"/>
</dbReference>
<dbReference type="GO" id="GO:0006123">
    <property type="term" value="P:mitochondrial electron transport, cytochrome c to oxygen"/>
    <property type="evidence" value="ECO:0007669"/>
    <property type="project" value="UniProtKB-UniRule"/>
</dbReference>
<dbReference type="Pfam" id="PF02284">
    <property type="entry name" value="COX5A"/>
    <property type="match status" value="1"/>
</dbReference>
<comment type="subcellular location">
    <subcellularLocation>
        <location evidence="1 13">Mitochondrion inner membrane</location>
        <topology evidence="1 13">Peripheral membrane protein</topology>
        <orientation evidence="1 13">Matrix side</orientation>
    </subcellularLocation>
</comment>
<comment type="similarity">
    <text evidence="3 13">Belongs to the cytochrome c oxidase subunit 5A family.</text>
</comment>
<evidence type="ECO:0000256" key="11">
    <source>
        <dbReference type="ARBA" id="ARBA00023136"/>
    </source>
</evidence>
<dbReference type="GO" id="GO:0046872">
    <property type="term" value="F:metal ion binding"/>
    <property type="evidence" value="ECO:0007669"/>
    <property type="project" value="UniProtKB-UniRule"/>
</dbReference>
<evidence type="ECO:0000256" key="12">
    <source>
        <dbReference type="ARBA" id="ARBA00031049"/>
    </source>
</evidence>
<gene>
    <name evidence="14" type="primary">COX5A</name>
</gene>
<evidence type="ECO:0000256" key="3">
    <source>
        <dbReference type="ARBA" id="ARBA00007972"/>
    </source>
</evidence>
<accession>T2MGM7</accession>
<evidence type="ECO:0000256" key="5">
    <source>
        <dbReference type="ARBA" id="ARBA00022617"/>
    </source>
</evidence>
<comment type="pathway">
    <text evidence="2 13">Energy metabolism; oxidative phosphorylation.</text>
</comment>
<comment type="function">
    <text evidence="13">Component of the cytochrome c oxidase, the last enzyme in the mitochondrial electron transport chain which drives oxidative phosphorylation. The respiratory chain contains 3 multisubunit complexes succinate dehydrogenase (complex II, CII), ubiquinol-cytochrome c oxidoreductase (cytochrome b-c1 complex, complex III, CIII) and cytochrome c oxidase (complex IV, CIV), that cooperate to transfer electrons derived from NADH and succinate to molecular oxygen, creating an electrochemical gradient over the inner membrane that drives transmembrane transport and the ATP synthase. Cytochrome c oxidase is the component of the respiratory chain that catalyzes the reduction of oxygen to water. Electrons originating from reduced cytochrome c in the intermembrane space (IMS) are transferred via the dinuclear copper A center (CU(A)) of subunit 2 and heme A of subunit 1 to the active site in subunit 1, a binuclear center (BNC) formed by heme A3 and copper B (CU(B)). The BNC reduces molecular oxygen to 2 water molecules using 4 electrons from cytochrome c in the IMS and 4 protons from the mitochondrial matrix.</text>
</comment>
<organism evidence="14">
    <name type="scientific">Hydra vulgaris</name>
    <name type="common">Hydra</name>
    <name type="synonym">Hydra attenuata</name>
    <dbReference type="NCBI Taxonomy" id="6087"/>
    <lineage>
        <taxon>Eukaryota</taxon>
        <taxon>Metazoa</taxon>
        <taxon>Cnidaria</taxon>
        <taxon>Hydrozoa</taxon>
        <taxon>Hydroidolina</taxon>
        <taxon>Anthoathecata</taxon>
        <taxon>Aplanulata</taxon>
        <taxon>Hydridae</taxon>
        <taxon>Hydra</taxon>
    </lineage>
</organism>
<evidence type="ECO:0000256" key="4">
    <source>
        <dbReference type="ARBA" id="ARBA00021968"/>
    </source>
</evidence>
<evidence type="ECO:0000256" key="9">
    <source>
        <dbReference type="ARBA" id="ARBA00023004"/>
    </source>
</evidence>
<dbReference type="OMA" id="CFAYDIV"/>
<evidence type="ECO:0000256" key="1">
    <source>
        <dbReference type="ARBA" id="ARBA00004443"/>
    </source>
</evidence>
<keyword evidence="8 13" id="KW-0809">Transit peptide</keyword>
<evidence type="ECO:0000256" key="7">
    <source>
        <dbReference type="ARBA" id="ARBA00022792"/>
    </source>
</evidence>
<evidence type="ECO:0000256" key="10">
    <source>
        <dbReference type="ARBA" id="ARBA00023128"/>
    </source>
</evidence>
<dbReference type="InterPro" id="IPR036545">
    <property type="entry name" value="Cyt_c_oxidase_su5A/6_sf"/>
</dbReference>
<proteinExistence type="evidence at transcript level"/>
<evidence type="ECO:0000256" key="6">
    <source>
        <dbReference type="ARBA" id="ARBA00022723"/>
    </source>
</evidence>
<dbReference type="SUPFAM" id="SSF48479">
    <property type="entry name" value="Cytochrome c oxidase subunit E"/>
    <property type="match status" value="1"/>
</dbReference>
<reference evidence="14" key="1">
    <citation type="journal article" date="2013" name="Genome Biol. Evol.">
        <title>Punctuated emergences of genetic and phenotypic innovations in eumetazoan, bilaterian, euteleostome, and hominidae ancestors.</title>
        <authorList>
            <person name="Wenger Y."/>
            <person name="Galliot B."/>
        </authorList>
    </citation>
    <scope>NUCLEOTIDE SEQUENCE</scope>
    <source>
        <tissue evidence="14">Whole animals</tissue>
    </source>
</reference>
<dbReference type="PANTHER" id="PTHR14200">
    <property type="entry name" value="CYTOCHROME C OXIDASE POLYPEPTIDE"/>
    <property type="match status" value="1"/>
</dbReference>
<name>T2MGM7_HYDVU</name>
<evidence type="ECO:0000313" key="14">
    <source>
        <dbReference type="EMBL" id="CDG71266.1"/>
    </source>
</evidence>
<dbReference type="UniPathway" id="UPA00705"/>
<dbReference type="PANTHER" id="PTHR14200:SF11">
    <property type="entry name" value="CYTOCHROME C OXIDASE SUBUNIT 5A, MITOCHONDRIAL"/>
    <property type="match status" value="1"/>
</dbReference>
<protein>
    <recommendedName>
        <fullName evidence="4 13">Cytochrome c oxidase subunit 5A, mitochondrial</fullName>
    </recommendedName>
    <alternativeName>
        <fullName evidence="12 13">Cytochrome c oxidase polypeptide Va</fullName>
    </alternativeName>
</protein>
<dbReference type="CDD" id="cd00923">
    <property type="entry name" value="Cyt_c_Oxidase_Va"/>
    <property type="match status" value="1"/>
</dbReference>
<dbReference type="EMBL" id="HAAD01005034">
    <property type="protein sequence ID" value="CDG71266.1"/>
    <property type="molecule type" value="mRNA"/>
</dbReference>
<keyword evidence="9 13" id="KW-0408">Iron</keyword>
<dbReference type="InterPro" id="IPR003204">
    <property type="entry name" value="Cyt_c_oxidase_su5A/6"/>
</dbReference>
<dbReference type="Gene3D" id="1.25.40.40">
    <property type="entry name" value="Cytochrome c oxidase, subunit Va/VI"/>
    <property type="match status" value="1"/>
</dbReference>
<keyword evidence="10 13" id="KW-0496">Mitochondrion</keyword>
<keyword evidence="6 13" id="KW-0479">Metal-binding</keyword>
<dbReference type="AlphaFoldDB" id="T2MGM7"/>
<comment type="subunit">
    <text evidence="13">Component of the cytochrome c oxidase (complex IV, CIV), a multisubunit enzyme composed of a catalytic core of 3 subunits and several supernumerary subunits. The complex exists as a monomer or a dimer and forms supercomplexes (SCs) in the inner mitochondrial membrane with ubiquinol-cytochrome c oxidoreductase (cytochrome b-c1 complex, complex III, CIII).</text>
</comment>
<dbReference type="GO" id="GO:0045277">
    <property type="term" value="C:respiratory chain complex IV"/>
    <property type="evidence" value="ECO:0007669"/>
    <property type="project" value="UniProtKB-UniRule"/>
</dbReference>